<dbReference type="AlphaFoldDB" id="A0A1G7EHV7"/>
<accession>A0A1G7EHV7</accession>
<keyword evidence="1" id="KW-1133">Transmembrane helix</keyword>
<evidence type="ECO:0000313" key="3">
    <source>
        <dbReference type="Proteomes" id="UP000198517"/>
    </source>
</evidence>
<keyword evidence="1" id="KW-0812">Transmembrane</keyword>
<organism evidence="2 3">
    <name type="scientific">Riemerella columbipharyngis</name>
    <dbReference type="NCBI Taxonomy" id="1071918"/>
    <lineage>
        <taxon>Bacteria</taxon>
        <taxon>Pseudomonadati</taxon>
        <taxon>Bacteroidota</taxon>
        <taxon>Flavobacteriia</taxon>
        <taxon>Flavobacteriales</taxon>
        <taxon>Weeksellaceae</taxon>
        <taxon>Riemerella</taxon>
    </lineage>
</organism>
<gene>
    <name evidence="2" type="ORF">SAMN05421544_1162</name>
</gene>
<name>A0A1G7EHV7_9FLAO</name>
<sequence length="71" mass="8269">MKKYIFLIAVYLILLFVFPAIIGGITFVAMVILIANVFTRFVTKHCFSDDTNNDENWYDLASAYLHFKKKD</sequence>
<dbReference type="Proteomes" id="UP000198517">
    <property type="component" value="Unassembled WGS sequence"/>
</dbReference>
<evidence type="ECO:0000313" key="2">
    <source>
        <dbReference type="EMBL" id="SDE63243.1"/>
    </source>
</evidence>
<dbReference type="EMBL" id="FNAS01000016">
    <property type="protein sequence ID" value="SDE63243.1"/>
    <property type="molecule type" value="Genomic_DNA"/>
</dbReference>
<feature type="transmembrane region" description="Helical" evidence="1">
    <location>
        <begin position="6"/>
        <end position="35"/>
    </location>
</feature>
<reference evidence="2 3" key="1">
    <citation type="submission" date="2016-10" db="EMBL/GenBank/DDBJ databases">
        <authorList>
            <person name="de Groot N.N."/>
        </authorList>
    </citation>
    <scope>NUCLEOTIDE SEQUENCE [LARGE SCALE GENOMIC DNA]</scope>
    <source>
        <strain evidence="2 3">DSM 24015</strain>
    </source>
</reference>
<protein>
    <submittedName>
        <fullName evidence="2">Uncharacterized protein</fullName>
    </submittedName>
</protein>
<proteinExistence type="predicted"/>
<evidence type="ECO:0000256" key="1">
    <source>
        <dbReference type="SAM" id="Phobius"/>
    </source>
</evidence>
<keyword evidence="1" id="KW-0472">Membrane</keyword>
<keyword evidence="3" id="KW-1185">Reference proteome</keyword>